<dbReference type="InterPro" id="IPR002549">
    <property type="entry name" value="AI-2E-like"/>
</dbReference>
<reference evidence="7 8" key="2">
    <citation type="submission" date="2020-01" db="EMBL/GenBank/DDBJ databases">
        <title>Microvirga sp. nov., an arsenate reduction bacterium isolated from Tibet hotspring sediments.</title>
        <authorList>
            <person name="Xian W.-D."/>
            <person name="Li W.-J."/>
        </authorList>
    </citation>
    <scope>NUCLEOTIDE SEQUENCE [LARGE SCALE GENOMIC DNA]</scope>
    <source>
        <strain evidence="7 8">KCTC 23863</strain>
    </source>
</reference>
<keyword evidence="5 6" id="KW-0472">Membrane</keyword>
<gene>
    <name evidence="7" type="ORF">GR328_09820</name>
</gene>
<evidence type="ECO:0000256" key="2">
    <source>
        <dbReference type="ARBA" id="ARBA00009773"/>
    </source>
</evidence>
<evidence type="ECO:0000313" key="8">
    <source>
        <dbReference type="Proteomes" id="UP000436483"/>
    </source>
</evidence>
<dbReference type="RefSeq" id="WP_160884323.1">
    <property type="nucleotide sequence ID" value="NZ_WURB01000005.1"/>
</dbReference>
<comment type="subcellular location">
    <subcellularLocation>
        <location evidence="1">Membrane</location>
        <topology evidence="1">Multi-pass membrane protein</topology>
    </subcellularLocation>
</comment>
<dbReference type="AlphaFoldDB" id="A0A7X3SP04"/>
<organism evidence="7 8">
    <name type="scientific">Microvirga makkahensis</name>
    <dbReference type="NCBI Taxonomy" id="1128670"/>
    <lineage>
        <taxon>Bacteria</taxon>
        <taxon>Pseudomonadati</taxon>
        <taxon>Pseudomonadota</taxon>
        <taxon>Alphaproteobacteria</taxon>
        <taxon>Hyphomicrobiales</taxon>
        <taxon>Methylobacteriaceae</taxon>
        <taxon>Microvirga</taxon>
    </lineage>
</organism>
<dbReference type="Pfam" id="PF01594">
    <property type="entry name" value="AI-2E_transport"/>
    <property type="match status" value="1"/>
</dbReference>
<evidence type="ECO:0000256" key="3">
    <source>
        <dbReference type="ARBA" id="ARBA00022692"/>
    </source>
</evidence>
<evidence type="ECO:0000256" key="5">
    <source>
        <dbReference type="ARBA" id="ARBA00023136"/>
    </source>
</evidence>
<dbReference type="Proteomes" id="UP000436483">
    <property type="component" value="Unassembled WGS sequence"/>
</dbReference>
<evidence type="ECO:0000256" key="4">
    <source>
        <dbReference type="ARBA" id="ARBA00022989"/>
    </source>
</evidence>
<evidence type="ECO:0000256" key="1">
    <source>
        <dbReference type="ARBA" id="ARBA00004141"/>
    </source>
</evidence>
<keyword evidence="3 6" id="KW-0812">Transmembrane</keyword>
<dbReference type="EMBL" id="WURB01000005">
    <property type="protein sequence ID" value="MXQ11748.1"/>
    <property type="molecule type" value="Genomic_DNA"/>
</dbReference>
<keyword evidence="8" id="KW-1185">Reference proteome</keyword>
<reference evidence="7 8" key="1">
    <citation type="submission" date="2019-12" db="EMBL/GenBank/DDBJ databases">
        <authorList>
            <person name="Yuan C.-G."/>
        </authorList>
    </citation>
    <scope>NUCLEOTIDE SEQUENCE [LARGE SCALE GENOMIC DNA]</scope>
    <source>
        <strain evidence="7 8">KCTC 23863</strain>
    </source>
</reference>
<accession>A0A7X3SP04</accession>
<evidence type="ECO:0000313" key="7">
    <source>
        <dbReference type="EMBL" id="MXQ11748.1"/>
    </source>
</evidence>
<protein>
    <submittedName>
        <fullName evidence="7">AI-2E family transporter</fullName>
    </submittedName>
</protein>
<comment type="caution">
    <text evidence="7">The sequence shown here is derived from an EMBL/GenBank/DDBJ whole genome shotgun (WGS) entry which is preliminary data.</text>
</comment>
<comment type="similarity">
    <text evidence="2">Belongs to the autoinducer-2 exporter (AI-2E) (TC 2.A.86) family.</text>
</comment>
<feature type="transmembrane region" description="Helical" evidence="6">
    <location>
        <begin position="51"/>
        <end position="81"/>
    </location>
</feature>
<keyword evidence="4 6" id="KW-1133">Transmembrane helix</keyword>
<sequence length="124" mass="13289">MGAVPALVFATTMDLATLLWTAAAVMIIQQLEGNVIRPFIQQRAVSMPPALVHFAIVVFGVTFGWLGILLAVPLAVAITVLAKKHASARLRARAQLCPVRSKLHPTRLRCHPPGGVILPPYGLP</sequence>
<dbReference type="OrthoDB" id="5761230at2"/>
<dbReference type="GO" id="GO:0016020">
    <property type="term" value="C:membrane"/>
    <property type="evidence" value="ECO:0007669"/>
    <property type="project" value="UniProtKB-SubCell"/>
</dbReference>
<evidence type="ECO:0000256" key="6">
    <source>
        <dbReference type="SAM" id="Phobius"/>
    </source>
</evidence>
<name>A0A7X3SP04_9HYPH</name>
<proteinExistence type="inferred from homology"/>
<feature type="transmembrane region" description="Helical" evidence="6">
    <location>
        <begin position="7"/>
        <end position="31"/>
    </location>
</feature>